<dbReference type="InterPro" id="IPR035994">
    <property type="entry name" value="Nucleoside_phosphorylase_sf"/>
</dbReference>
<feature type="repeat" description="ANK" evidence="2">
    <location>
        <begin position="959"/>
        <end position="991"/>
    </location>
</feature>
<dbReference type="InterPro" id="IPR053137">
    <property type="entry name" value="NLR-like"/>
</dbReference>
<feature type="domain" description="GPI inositol-deacylase winged helix" evidence="3">
    <location>
        <begin position="647"/>
        <end position="726"/>
    </location>
</feature>
<dbReference type="Pfam" id="PF12796">
    <property type="entry name" value="Ank_2"/>
    <property type="match status" value="2"/>
</dbReference>
<evidence type="ECO:0000259" key="3">
    <source>
        <dbReference type="Pfam" id="PF22939"/>
    </source>
</evidence>
<keyword evidence="6" id="KW-1185">Reference proteome</keyword>
<dbReference type="PROSITE" id="PS50297">
    <property type="entry name" value="ANK_REP_REGION"/>
    <property type="match status" value="2"/>
</dbReference>
<keyword evidence="2" id="KW-0040">ANK repeat</keyword>
<gene>
    <name evidence="5" type="ORF">CRHIZ90672A_00006944</name>
</gene>
<dbReference type="AlphaFoldDB" id="A0A9N9VXG3"/>
<accession>A0A9N9VXG3</accession>
<comment type="caution">
    <text evidence="5">The sequence shown here is derived from an EMBL/GenBank/DDBJ whole genome shotgun (WGS) entry which is preliminary data.</text>
</comment>
<dbReference type="Gene3D" id="3.40.50.300">
    <property type="entry name" value="P-loop containing nucleotide triphosphate hydrolases"/>
    <property type="match status" value="1"/>
</dbReference>
<dbReference type="GO" id="GO:0003824">
    <property type="term" value="F:catalytic activity"/>
    <property type="evidence" value="ECO:0007669"/>
    <property type="project" value="InterPro"/>
</dbReference>
<dbReference type="Pfam" id="PF24883">
    <property type="entry name" value="NPHP3_N"/>
    <property type="match status" value="1"/>
</dbReference>
<evidence type="ECO:0000256" key="1">
    <source>
        <dbReference type="ARBA" id="ARBA00022737"/>
    </source>
</evidence>
<feature type="repeat" description="ANK" evidence="2">
    <location>
        <begin position="862"/>
        <end position="894"/>
    </location>
</feature>
<dbReference type="Gene3D" id="1.25.40.20">
    <property type="entry name" value="Ankyrin repeat-containing domain"/>
    <property type="match status" value="1"/>
</dbReference>
<dbReference type="Pfam" id="PF22939">
    <property type="entry name" value="WHD_GPIID"/>
    <property type="match status" value="1"/>
</dbReference>
<evidence type="ECO:0000313" key="5">
    <source>
        <dbReference type="EMBL" id="CAH0034083.1"/>
    </source>
</evidence>
<dbReference type="SUPFAM" id="SSF48403">
    <property type="entry name" value="Ankyrin repeat"/>
    <property type="match status" value="1"/>
</dbReference>
<dbReference type="PANTHER" id="PTHR46082">
    <property type="entry name" value="ATP/GTP-BINDING PROTEIN-RELATED"/>
    <property type="match status" value="1"/>
</dbReference>
<dbReference type="SUPFAM" id="SSF53167">
    <property type="entry name" value="Purine and uridine phosphorylases"/>
    <property type="match status" value="1"/>
</dbReference>
<dbReference type="InterPro" id="IPR054471">
    <property type="entry name" value="GPIID_WHD"/>
</dbReference>
<dbReference type="GO" id="GO:0009116">
    <property type="term" value="P:nucleoside metabolic process"/>
    <property type="evidence" value="ECO:0007669"/>
    <property type="project" value="InterPro"/>
</dbReference>
<dbReference type="Proteomes" id="UP000696573">
    <property type="component" value="Unassembled WGS sequence"/>
</dbReference>
<organism evidence="5 6">
    <name type="scientific">Clonostachys rhizophaga</name>
    <dbReference type="NCBI Taxonomy" id="160324"/>
    <lineage>
        <taxon>Eukaryota</taxon>
        <taxon>Fungi</taxon>
        <taxon>Dikarya</taxon>
        <taxon>Ascomycota</taxon>
        <taxon>Pezizomycotina</taxon>
        <taxon>Sordariomycetes</taxon>
        <taxon>Hypocreomycetidae</taxon>
        <taxon>Hypocreales</taxon>
        <taxon>Bionectriaceae</taxon>
        <taxon>Clonostachys</taxon>
    </lineage>
</organism>
<proteinExistence type="predicted"/>
<dbReference type="PANTHER" id="PTHR46082:SF11">
    <property type="entry name" value="AAA+ ATPASE DOMAIN-CONTAINING PROTEIN-RELATED"/>
    <property type="match status" value="1"/>
</dbReference>
<name>A0A9N9VXG3_9HYPO</name>
<protein>
    <submittedName>
        <fullName evidence="5">Uncharacterized protein</fullName>
    </submittedName>
</protein>
<dbReference type="InterPro" id="IPR027417">
    <property type="entry name" value="P-loop_NTPase"/>
</dbReference>
<dbReference type="InterPro" id="IPR002110">
    <property type="entry name" value="Ankyrin_rpt"/>
</dbReference>
<dbReference type="InterPro" id="IPR056884">
    <property type="entry name" value="NPHP3-like_N"/>
</dbReference>
<dbReference type="Gene3D" id="3.40.50.1580">
    <property type="entry name" value="Nucleoside phosphorylase domain"/>
    <property type="match status" value="1"/>
</dbReference>
<evidence type="ECO:0000256" key="2">
    <source>
        <dbReference type="PROSITE-ProRule" id="PRU00023"/>
    </source>
</evidence>
<evidence type="ECO:0000259" key="4">
    <source>
        <dbReference type="Pfam" id="PF24883"/>
    </source>
</evidence>
<sequence>MEPNIEDYTIGWICALQEEYEAGCRMLDEEFDGPEINGMNDDNTYVYGRIGPHNVVIGCLPRYGLSQATNVAKDMVRSFPHLRFALMVGIGGGAPSPEHDIRLGDVVVSVPRGANGGVYQYDLGKSLEVGRFQHSGHQNSPPSLLLSAVSELQRRHNDPRKPDMIAENLVRMQDMPTFGVPQSDSLYRSEYLHCGGADCSNCDPAALIGRTARVNIRQVTVHYGTIASGNTVMKNAAVRDKYAGDPNLKIMCFEMEAAGLMNHFPCLVIRGICDYSDSHKNDEWHAYAALTAAAYARALLHVVKPTRITLMPSWAETFDKTLNQIKEQVSSVSGATDRINKHNQSQNRLEVLNWITPLEYNAQQSDFFERSCPGTGLWFLKSEEYQTWMSTAGQTLYCPGDHGVGKTILASIIINDLLLRSMDDMNIGLAYIYCSYLQPREQKPADHMACLLKQLASRSSCLPMPVIELYDRHKTEKTRATLQETLETLSCVAKKFSRIFIVIDALDEYPITDGGRSKFISALLALQSQTSINLLVTSRNYPIIKQRMEGSRTLEIHANDMDLRRYLQERIVHGESKILQRPDFQESVAEGVIKSVNGVFLLAKLQLDSLLDKKLPRDIRQALESLPSGSEAYDRAYEDAMTRINSQGASSVQFARRILSWIVFAKRDLSPPELQHAVSVRHGDQDITQEDLSDIADILSVCAGLVTVEEHRNVVGLIHKTTQEYFQRTYMRWFPDANSVLIDTCITYLSFKAFEEGPCGTRIAFETRIQNCPLCVYAANYWGKHTYNNTYFIDQVVNFLKSTKKTSSAFQVVEATKIPWREIGPQYTATDMPGLHLAAYFGIHEVIPKLAEVGSVDLVDWRGRTALWWASRNGHERTVALLLDHKANSCIGDSESLAPLWLATYRGHLSVAEILIERGHAKDIDCRLPTLCLAAERGYLSLAKLLIDSDLDIIDLQYRFRRPLLLATEQGHSKVVKLLLENGAYTESKDGDSRTPLSLAAESGNQEIVKLLLYHGANVKPRDSRGRIPLWYSIKNERDVTQNEHEAVARILLGAGMKDGSQIEDEIRTTLALASDHDYSNRQPNLQYEPWFEDEELKSRRSIGLNMLVDDPAVKRCSHYPGDAMDTLISFVQDGSAPYQGSRKDAYYGAFPGFLDGALRPEGLSCGRSDFFQSAYEEDDSMSNCICDKSPDGWFTMMYGY</sequence>
<keyword evidence="1" id="KW-0677">Repeat</keyword>
<feature type="domain" description="Nephrocystin 3-like N-terminal" evidence="4">
    <location>
        <begin position="374"/>
        <end position="539"/>
    </location>
</feature>
<reference evidence="5" key="1">
    <citation type="submission" date="2021-10" db="EMBL/GenBank/DDBJ databases">
        <authorList>
            <person name="Piombo E."/>
        </authorList>
    </citation>
    <scope>NUCLEOTIDE SEQUENCE</scope>
</reference>
<dbReference type="OrthoDB" id="448455at2759"/>
<dbReference type="SMART" id="SM00248">
    <property type="entry name" value="ANK"/>
    <property type="match status" value="6"/>
</dbReference>
<dbReference type="InterPro" id="IPR036770">
    <property type="entry name" value="Ankyrin_rpt-contain_sf"/>
</dbReference>
<dbReference type="SUPFAM" id="SSF52540">
    <property type="entry name" value="P-loop containing nucleoside triphosphate hydrolases"/>
    <property type="match status" value="1"/>
</dbReference>
<dbReference type="EMBL" id="CABFNQ020000748">
    <property type="protein sequence ID" value="CAH0034083.1"/>
    <property type="molecule type" value="Genomic_DNA"/>
</dbReference>
<dbReference type="PROSITE" id="PS50088">
    <property type="entry name" value="ANK_REPEAT"/>
    <property type="match status" value="3"/>
</dbReference>
<evidence type="ECO:0000313" key="6">
    <source>
        <dbReference type="Proteomes" id="UP000696573"/>
    </source>
</evidence>
<feature type="repeat" description="ANK" evidence="2">
    <location>
        <begin position="992"/>
        <end position="1024"/>
    </location>
</feature>